<protein>
    <submittedName>
        <fullName evidence="1">Uncharacterized protein</fullName>
    </submittedName>
</protein>
<sequence length="174" mass="19140">MLLRGRPCPTVGSHMSRRSLKCRGQAVNTKITGTWQKDMSRSTSMDAVANLVGLSGLVKEGIKLIRGCEIAVDGSTFRMGVFSVVPIVKINESYPLDGKEASNMRRDLRFGTCRGALALRDDGTPLLRLRWDEPYRGEGLDEFRLVGQDELHVVSSVTVGGRTVSYTSVHTRKA</sequence>
<dbReference type="Proteomes" id="UP001165080">
    <property type="component" value="Unassembled WGS sequence"/>
</dbReference>
<gene>
    <name evidence="1" type="primary">PLEST005540</name>
    <name evidence="1" type="ORF">PLESTB_000606600</name>
</gene>
<dbReference type="OrthoDB" id="513082at2759"/>
<dbReference type="AlphaFoldDB" id="A0A9W6BIB9"/>
<comment type="caution">
    <text evidence="1">The sequence shown here is derived from an EMBL/GenBank/DDBJ whole genome shotgun (WGS) entry which is preliminary data.</text>
</comment>
<keyword evidence="2" id="KW-1185">Reference proteome</keyword>
<name>A0A9W6BIB9_9CHLO</name>
<organism evidence="1 2">
    <name type="scientific">Pleodorina starrii</name>
    <dbReference type="NCBI Taxonomy" id="330485"/>
    <lineage>
        <taxon>Eukaryota</taxon>
        <taxon>Viridiplantae</taxon>
        <taxon>Chlorophyta</taxon>
        <taxon>core chlorophytes</taxon>
        <taxon>Chlorophyceae</taxon>
        <taxon>CS clade</taxon>
        <taxon>Chlamydomonadales</taxon>
        <taxon>Volvocaceae</taxon>
        <taxon>Pleodorina</taxon>
    </lineage>
</organism>
<evidence type="ECO:0000313" key="1">
    <source>
        <dbReference type="EMBL" id="GLC52300.1"/>
    </source>
</evidence>
<proteinExistence type="predicted"/>
<dbReference type="EMBL" id="BRXU01000005">
    <property type="protein sequence ID" value="GLC52300.1"/>
    <property type="molecule type" value="Genomic_DNA"/>
</dbReference>
<reference evidence="1 2" key="1">
    <citation type="journal article" date="2023" name="Commun. Biol.">
        <title>Reorganization of the ancestral sex-determining regions during the evolution of trioecy in Pleodorina starrii.</title>
        <authorList>
            <person name="Takahashi K."/>
            <person name="Suzuki S."/>
            <person name="Kawai-Toyooka H."/>
            <person name="Yamamoto K."/>
            <person name="Hamaji T."/>
            <person name="Ootsuki R."/>
            <person name="Yamaguchi H."/>
            <person name="Kawachi M."/>
            <person name="Higashiyama T."/>
            <person name="Nozaki H."/>
        </authorList>
    </citation>
    <scope>NUCLEOTIDE SEQUENCE [LARGE SCALE GENOMIC DNA]</scope>
    <source>
        <strain evidence="1 2">NIES-4479</strain>
    </source>
</reference>
<evidence type="ECO:0000313" key="2">
    <source>
        <dbReference type="Proteomes" id="UP001165080"/>
    </source>
</evidence>
<accession>A0A9W6BIB9</accession>